<reference evidence="2 3" key="1">
    <citation type="journal article" date="2012" name="Proc. Natl. Acad. Sci. U.S.A.">
        <title>Genome streamlining and chemical defense in a coral reef symbiosis.</title>
        <authorList>
            <person name="Kwan J.C."/>
            <person name="Donia M.S."/>
            <person name="Han A.W."/>
            <person name="Hirose E."/>
            <person name="Haygood M.G."/>
            <person name="Schmidt E.W."/>
        </authorList>
    </citation>
    <scope>NUCLEOTIDE SEQUENCE [LARGE SCALE GENOMIC DNA]</scope>
    <source>
        <strain evidence="2 3">L2</strain>
    </source>
</reference>
<keyword evidence="3" id="KW-1185">Reference proteome</keyword>
<keyword evidence="1" id="KW-1133">Transmembrane helix</keyword>
<evidence type="ECO:0000256" key="1">
    <source>
        <dbReference type="SAM" id="Phobius"/>
    </source>
</evidence>
<dbReference type="Proteomes" id="UP000010077">
    <property type="component" value="Chromosome"/>
</dbReference>
<feature type="transmembrane region" description="Helical" evidence="1">
    <location>
        <begin position="6"/>
        <end position="24"/>
    </location>
</feature>
<dbReference type="EMBL" id="CP003539">
    <property type="protein sequence ID" value="AFX98775.1"/>
    <property type="molecule type" value="Genomic_DNA"/>
</dbReference>
<accession>K7YGR8</accession>
<dbReference type="STRING" id="1193729.A1OE_584"/>
<proteinExistence type="predicted"/>
<dbReference type="HOGENOM" id="CLU_3326000_0_0_5"/>
<keyword evidence="1" id="KW-0472">Membrane</keyword>
<name>K7YGR8_9PROT</name>
<evidence type="ECO:0000313" key="2">
    <source>
        <dbReference type="EMBL" id="AFX98775.1"/>
    </source>
</evidence>
<gene>
    <name evidence="2" type="ORF">A1OE_584</name>
</gene>
<organism evidence="2 3">
    <name type="scientific">Candidatus Endolissoclinum faulkneri L2</name>
    <dbReference type="NCBI Taxonomy" id="1193729"/>
    <lineage>
        <taxon>Bacteria</taxon>
        <taxon>Pseudomonadati</taxon>
        <taxon>Pseudomonadota</taxon>
        <taxon>Alphaproteobacteria</taxon>
        <taxon>Rhodospirillales</taxon>
        <taxon>Rhodospirillaceae</taxon>
        <taxon>Candidatus Endolissoclinum</taxon>
    </lineage>
</organism>
<sequence length="38" mass="4515">MAYSSWPFFVTLAQAFMLIMFDYAHRTIRLLVVILADY</sequence>
<dbReference type="KEGG" id="thal:A1OE_584"/>
<dbReference type="AlphaFoldDB" id="K7YGR8"/>
<protein>
    <submittedName>
        <fullName evidence="2">Uncharacterized protein</fullName>
    </submittedName>
</protein>
<evidence type="ECO:0000313" key="3">
    <source>
        <dbReference type="Proteomes" id="UP000010077"/>
    </source>
</evidence>
<keyword evidence="1" id="KW-0812">Transmembrane</keyword>